<proteinExistence type="predicted"/>
<keyword evidence="2" id="KW-1185">Reference proteome</keyword>
<accession>A0A5M9HD42</accession>
<gene>
    <name evidence="1" type="ORF">F1649_11185</name>
</gene>
<dbReference type="AlphaFoldDB" id="A0A5M9HD42"/>
<dbReference type="RefSeq" id="WP_141815346.1">
    <property type="nucleotide sequence ID" value="NZ_VFPL01000001.1"/>
</dbReference>
<dbReference type="EMBL" id="VWNE01000015">
    <property type="protein sequence ID" value="KAA8482807.1"/>
    <property type="molecule type" value="Genomic_DNA"/>
</dbReference>
<evidence type="ECO:0000313" key="2">
    <source>
        <dbReference type="Proteomes" id="UP000322918"/>
    </source>
</evidence>
<dbReference type="InterPro" id="IPR014710">
    <property type="entry name" value="RmlC-like_jellyroll"/>
</dbReference>
<reference evidence="1 2" key="1">
    <citation type="submission" date="2019-09" db="EMBL/GenBank/DDBJ databases">
        <title>Pararcticibacter amylolyticus gen. nov., sp. nov., isolated from a rottenly hemp rope, and reclassification of Pedobacter tournemirensis as Pararcticibacter tournemirensis comb. nov.</title>
        <authorList>
            <person name="Cai Y."/>
        </authorList>
    </citation>
    <scope>NUCLEOTIDE SEQUENCE [LARGE SCALE GENOMIC DNA]</scope>
    <source>
        <strain evidence="1 2">TF5-37.2-LB10</strain>
    </source>
</reference>
<evidence type="ECO:0000313" key="1">
    <source>
        <dbReference type="EMBL" id="KAA8482807.1"/>
    </source>
</evidence>
<organism evidence="1 2">
    <name type="scientific">Arcticibacter tournemirensis</name>
    <dbReference type="NCBI Taxonomy" id="699437"/>
    <lineage>
        <taxon>Bacteria</taxon>
        <taxon>Pseudomonadati</taxon>
        <taxon>Bacteroidota</taxon>
        <taxon>Sphingobacteriia</taxon>
        <taxon>Sphingobacteriales</taxon>
        <taxon>Sphingobacteriaceae</taxon>
        <taxon>Arcticibacter</taxon>
    </lineage>
</organism>
<dbReference type="SUPFAM" id="SSF51206">
    <property type="entry name" value="cAMP-binding domain-like"/>
    <property type="match status" value="1"/>
</dbReference>
<name>A0A5M9HD42_9SPHI</name>
<dbReference type="InterPro" id="IPR018490">
    <property type="entry name" value="cNMP-bd_dom_sf"/>
</dbReference>
<sequence length="223" mass="25776">MSSSNDCCSYPFPALDANNIVLSSSEIHQTILKYCISRTFESQTILLREGSPNRAIYYIESGYAYLYHYHDKKLFVPFLVGRGHWITDKRSFYNSTSDAISVSHENLVAAQGAVLQELSIENYHRLIAEQRYLETLIHKKRVEILEDMYSSLIFLKDANAQKKVEWLLEVYHGILNSVPQYILASFLGMKEETFSRKLRELLKLEIAERQSSSSDEAQLHEKP</sequence>
<protein>
    <submittedName>
        <fullName evidence="1">Crp/Fnr family transcriptional regulator</fullName>
    </submittedName>
</protein>
<dbReference type="Proteomes" id="UP000322918">
    <property type="component" value="Unassembled WGS sequence"/>
</dbReference>
<comment type="caution">
    <text evidence="1">The sequence shown here is derived from an EMBL/GenBank/DDBJ whole genome shotgun (WGS) entry which is preliminary data.</text>
</comment>
<dbReference type="OrthoDB" id="1092431at2"/>
<dbReference type="Gene3D" id="2.60.120.10">
    <property type="entry name" value="Jelly Rolls"/>
    <property type="match status" value="1"/>
</dbReference>